<evidence type="ECO:0000313" key="3">
    <source>
        <dbReference type="Proteomes" id="UP000825066"/>
    </source>
</evidence>
<name>A0ABN6GTH7_9GAMM</name>
<dbReference type="EMBL" id="AP024684">
    <property type="protein sequence ID" value="BCX44396.1"/>
    <property type="molecule type" value="Genomic_DNA"/>
</dbReference>
<feature type="region of interest" description="Disordered" evidence="1">
    <location>
        <begin position="29"/>
        <end position="55"/>
    </location>
</feature>
<gene>
    <name evidence="2" type="ORF">STNY_R26020</name>
</gene>
<protein>
    <submittedName>
        <fullName evidence="2">Sel1 repeat family protein</fullName>
    </submittedName>
</protein>
<dbReference type="InterPro" id="IPR011990">
    <property type="entry name" value="TPR-like_helical_dom_sf"/>
</dbReference>
<keyword evidence="3" id="KW-1185">Reference proteome</keyword>
<dbReference type="SUPFAM" id="SSF81901">
    <property type="entry name" value="HCP-like"/>
    <property type="match status" value="1"/>
</dbReference>
<proteinExistence type="predicted"/>
<dbReference type="Proteomes" id="UP000825066">
    <property type="component" value="Chromosome"/>
</dbReference>
<sequence length="296" mass="31342">MKKILIVVPVLLAAAVGIIAINARSTGRDTRAEQVETSGRSTSAPDHNTPKPYTSLISQRKLDPKVVQPVGSRAFAVSRNGAFRPSGDAKDFILSRIAASDAGDSIATYEIYLAALDCRNAGSPDEIQSAAVLASKSDQQGALESSERRLKECSSLLKDSSLSPPGKWLIKAARQGSIEAMLLYATDTESAFGGSRAAIQNPEAVAEWKADAVSFLNAAASEGSVDALVALGRANANGIIVNKNPTEAFAYYLAAKRAMPSAFSEKLLGMYQKELSAAEQQAAIRRADAIYKNCCQ</sequence>
<reference evidence="2 3" key="1">
    <citation type="submission" date="2021-05" db="EMBL/GenBank/DDBJ databases">
        <title>Complete Genome Sequence of Stenotrophomonas pavanii strain Y.</title>
        <authorList>
            <person name="Dohra H."/>
            <person name="Mohad Din A.R.J."/>
            <person name="Suzuki K."/>
            <person name="Fatma A."/>
            <person name="Honjyo M."/>
            <person name="Nishimura T."/>
            <person name="Moriuch R."/>
            <person name="Masuda K."/>
            <person name="Minoura A."/>
            <person name="Tashiro Y."/>
            <person name="Futamata H."/>
        </authorList>
    </citation>
    <scope>NUCLEOTIDE SEQUENCE [LARGE SCALE GENOMIC DNA]</scope>
    <source>
        <strain evidence="3">Y</strain>
    </source>
</reference>
<dbReference type="RefSeq" id="WP_130767942.1">
    <property type="nucleotide sequence ID" value="NZ_AP024684.1"/>
</dbReference>
<organism evidence="2 3">
    <name type="scientific">Stenotrophomonas pavanii</name>
    <dbReference type="NCBI Taxonomy" id="487698"/>
    <lineage>
        <taxon>Bacteria</taxon>
        <taxon>Pseudomonadati</taxon>
        <taxon>Pseudomonadota</taxon>
        <taxon>Gammaproteobacteria</taxon>
        <taxon>Lysobacterales</taxon>
        <taxon>Lysobacteraceae</taxon>
        <taxon>Stenotrophomonas</taxon>
    </lineage>
</organism>
<dbReference type="Gene3D" id="1.25.40.10">
    <property type="entry name" value="Tetratricopeptide repeat domain"/>
    <property type="match status" value="1"/>
</dbReference>
<accession>A0ABN6GTH7</accession>
<feature type="compositionally biased region" description="Polar residues" evidence="1">
    <location>
        <begin position="35"/>
        <end position="55"/>
    </location>
</feature>
<evidence type="ECO:0000256" key="1">
    <source>
        <dbReference type="SAM" id="MobiDB-lite"/>
    </source>
</evidence>
<evidence type="ECO:0000313" key="2">
    <source>
        <dbReference type="EMBL" id="BCX44396.1"/>
    </source>
</evidence>